<comment type="similarity">
    <text evidence="1">Belongs to the tpcK family.</text>
</comment>
<sequence>MSVTLTIACVNEPDAQYDMDYYAHKHMPLVQAHRGHYGIKSWCVTQYLARPDGSPPGYAFSSSVVWRDGHSIKTALSGPETKVIMGDVANFGNKKPTILLRETVHTSGE</sequence>
<dbReference type="InterPro" id="IPR011008">
    <property type="entry name" value="Dimeric_a/b-barrel"/>
</dbReference>
<comment type="caution">
    <text evidence="3">The sequence shown here is derived from an EMBL/GenBank/DDBJ whole genome shotgun (WGS) entry which is preliminary data.</text>
</comment>
<dbReference type="Gene3D" id="3.30.70.100">
    <property type="match status" value="1"/>
</dbReference>
<dbReference type="NCBIfam" id="TIGR02118">
    <property type="entry name" value="EthD family reductase"/>
    <property type="match status" value="1"/>
</dbReference>
<evidence type="ECO:0000259" key="2">
    <source>
        <dbReference type="Pfam" id="PF07110"/>
    </source>
</evidence>
<reference evidence="3 4" key="1">
    <citation type="submission" date="2017-06" db="EMBL/GenBank/DDBJ databases">
        <title>Comparative genomic analysis of Ambrosia Fusariam Clade fungi.</title>
        <authorList>
            <person name="Stajich J.E."/>
            <person name="Carrillo J."/>
            <person name="Kijimoto T."/>
            <person name="Eskalen A."/>
            <person name="O'Donnell K."/>
            <person name="Kasson M."/>
        </authorList>
    </citation>
    <scope>NUCLEOTIDE SEQUENCE [LARGE SCALE GENOMIC DNA]</scope>
    <source>
        <strain evidence="3 4">NRRL62584</strain>
    </source>
</reference>
<evidence type="ECO:0000313" key="4">
    <source>
        <dbReference type="Proteomes" id="UP000288168"/>
    </source>
</evidence>
<dbReference type="OrthoDB" id="4892971at2759"/>
<dbReference type="GO" id="GO:0016491">
    <property type="term" value="F:oxidoreductase activity"/>
    <property type="evidence" value="ECO:0007669"/>
    <property type="project" value="InterPro"/>
</dbReference>
<feature type="domain" description="EthD" evidence="2">
    <location>
        <begin position="19"/>
        <end position="91"/>
    </location>
</feature>
<dbReference type="PANTHER" id="PTHR40260:SF2">
    <property type="entry name" value="BLR8190 PROTEIN"/>
    <property type="match status" value="1"/>
</dbReference>
<dbReference type="SUPFAM" id="SSF54909">
    <property type="entry name" value="Dimeric alpha+beta barrel"/>
    <property type="match status" value="1"/>
</dbReference>
<dbReference type="Pfam" id="PF07110">
    <property type="entry name" value="EthD"/>
    <property type="match status" value="1"/>
</dbReference>
<protein>
    <recommendedName>
        <fullName evidence="2">EthD domain-containing protein</fullName>
    </recommendedName>
</protein>
<dbReference type="EMBL" id="NKCI01000313">
    <property type="protein sequence ID" value="RSL43748.1"/>
    <property type="molecule type" value="Genomic_DNA"/>
</dbReference>
<organism evidence="3 4">
    <name type="scientific">Fusarium duplospermum</name>
    <dbReference type="NCBI Taxonomy" id="1325734"/>
    <lineage>
        <taxon>Eukaryota</taxon>
        <taxon>Fungi</taxon>
        <taxon>Dikarya</taxon>
        <taxon>Ascomycota</taxon>
        <taxon>Pezizomycotina</taxon>
        <taxon>Sordariomycetes</taxon>
        <taxon>Hypocreomycetidae</taxon>
        <taxon>Hypocreales</taxon>
        <taxon>Nectriaceae</taxon>
        <taxon>Fusarium</taxon>
        <taxon>Fusarium solani species complex</taxon>
    </lineage>
</organism>
<keyword evidence="4" id="KW-1185">Reference proteome</keyword>
<evidence type="ECO:0000313" key="3">
    <source>
        <dbReference type="EMBL" id="RSL43748.1"/>
    </source>
</evidence>
<dbReference type="Proteomes" id="UP000288168">
    <property type="component" value="Unassembled WGS sequence"/>
</dbReference>
<accession>A0A428NSG3</accession>
<dbReference type="PANTHER" id="PTHR40260">
    <property type="entry name" value="BLR8190 PROTEIN"/>
    <property type="match status" value="1"/>
</dbReference>
<name>A0A428NSG3_9HYPO</name>
<dbReference type="AlphaFoldDB" id="A0A428NSG3"/>
<gene>
    <name evidence="3" type="ORF">CEP54_014953</name>
</gene>
<proteinExistence type="inferred from homology"/>
<dbReference type="InterPro" id="IPR009799">
    <property type="entry name" value="EthD_dom"/>
</dbReference>
<evidence type="ECO:0000256" key="1">
    <source>
        <dbReference type="ARBA" id="ARBA00005986"/>
    </source>
</evidence>